<dbReference type="STRING" id="701521.PECL_1351"/>
<evidence type="ECO:0000313" key="2">
    <source>
        <dbReference type="Proteomes" id="UP000005444"/>
    </source>
</evidence>
<reference evidence="1 2" key="1">
    <citation type="journal article" date="2012" name="J. Bacteriol.">
        <title>Complete Genome Sequence of the Beer Spoilage Organism Pediococcus claussenii ATCC BAA-344T.</title>
        <authorList>
            <person name="Pittet V."/>
            <person name="Abegunde T."/>
            <person name="Marfleet T."/>
            <person name="Haakensen M."/>
            <person name="Morrow K."/>
            <person name="Jayaprakash T."/>
            <person name="Schroeder K."/>
            <person name="Trost B."/>
            <person name="Byrns S."/>
            <person name="Bergsveinson J."/>
            <person name="Kusalik A."/>
            <person name="Ziola B."/>
        </authorList>
    </citation>
    <scope>NUCLEOTIDE SEQUENCE [LARGE SCALE GENOMIC DNA]</scope>
    <source>
        <strain evidence="1 2">ATCC BAA-344</strain>
    </source>
</reference>
<name>G8PEG8_PEDCP</name>
<proteinExistence type="predicted"/>
<dbReference type="EMBL" id="CP003137">
    <property type="protein sequence ID" value="AEV95577.1"/>
    <property type="molecule type" value="Genomic_DNA"/>
</dbReference>
<protein>
    <submittedName>
        <fullName evidence="1">Uncharacterized protein</fullName>
    </submittedName>
</protein>
<sequence>MTKTVVVMILMNRKIQNVDMLKALESIDKLFIKQRRVNFDTIFL</sequence>
<dbReference type="PATRIC" id="fig|701521.8.peg.1256"/>
<accession>G8PEG8</accession>
<organism evidence="1 2">
    <name type="scientific">Pediococcus claussenii (strain ATCC BAA-344 / DSM 14800 / JCM 18046 / KCTC 3811 / LMG 21948 / P06)</name>
    <dbReference type="NCBI Taxonomy" id="701521"/>
    <lineage>
        <taxon>Bacteria</taxon>
        <taxon>Bacillati</taxon>
        <taxon>Bacillota</taxon>
        <taxon>Bacilli</taxon>
        <taxon>Lactobacillales</taxon>
        <taxon>Lactobacillaceae</taxon>
        <taxon>Pediococcus</taxon>
    </lineage>
</organism>
<gene>
    <name evidence="1" type="ordered locus">PECL_1351</name>
</gene>
<dbReference type="HOGENOM" id="CLU_3219802_0_0_9"/>
<dbReference type="Proteomes" id="UP000005444">
    <property type="component" value="Chromosome"/>
</dbReference>
<keyword evidence="2" id="KW-1185">Reference proteome</keyword>
<dbReference type="KEGG" id="pce:PECL_1351"/>
<dbReference type="AlphaFoldDB" id="G8PEG8"/>
<evidence type="ECO:0000313" key="1">
    <source>
        <dbReference type="EMBL" id="AEV95577.1"/>
    </source>
</evidence>